<evidence type="ECO:0000259" key="3">
    <source>
        <dbReference type="PROSITE" id="PS51186"/>
    </source>
</evidence>
<evidence type="ECO:0000256" key="1">
    <source>
        <dbReference type="ARBA" id="ARBA00022679"/>
    </source>
</evidence>
<dbReference type="PROSITE" id="PS51186">
    <property type="entry name" value="GNAT"/>
    <property type="match status" value="1"/>
</dbReference>
<dbReference type="EMBL" id="SRKY01000001">
    <property type="protein sequence ID" value="THH39221.1"/>
    <property type="molecule type" value="Genomic_DNA"/>
</dbReference>
<sequence length="138" mass="14995">MSPLSQEAAAAFWSDSVRPDVARGDRLLLGAVQDGRLIGTVQLVLAMPPNQPHRGEISKMIVHPEGRRLGLGTALMQAALRAAKDAGKTIVTLDTRSGDVSEGLYRRVGFEVAGTIPDYAFDPDGIQRHATTYMYRYV</sequence>
<dbReference type="Pfam" id="PF00583">
    <property type="entry name" value="Acetyltransf_1"/>
    <property type="match status" value="1"/>
</dbReference>
<dbReference type="PANTHER" id="PTHR43877">
    <property type="entry name" value="AMINOALKYLPHOSPHONATE N-ACETYLTRANSFERASE-RELATED-RELATED"/>
    <property type="match status" value="1"/>
</dbReference>
<dbReference type="Gene3D" id="3.40.630.30">
    <property type="match status" value="1"/>
</dbReference>
<dbReference type="InterPro" id="IPR000182">
    <property type="entry name" value="GNAT_dom"/>
</dbReference>
<dbReference type="SUPFAM" id="SSF55729">
    <property type="entry name" value="Acyl-CoA N-acyltransferases (Nat)"/>
    <property type="match status" value="1"/>
</dbReference>
<dbReference type="GO" id="GO:0016747">
    <property type="term" value="F:acyltransferase activity, transferring groups other than amino-acyl groups"/>
    <property type="evidence" value="ECO:0007669"/>
    <property type="project" value="InterPro"/>
</dbReference>
<name>A0A4S4NLL0_9RHOB</name>
<feature type="domain" description="N-acetyltransferase" evidence="3">
    <location>
        <begin position="1"/>
        <end position="138"/>
    </location>
</feature>
<keyword evidence="1 4" id="KW-0808">Transferase</keyword>
<protein>
    <submittedName>
        <fullName evidence="4">GNAT family N-acetyltransferase</fullName>
    </submittedName>
</protein>
<dbReference type="Proteomes" id="UP000306602">
    <property type="component" value="Unassembled WGS sequence"/>
</dbReference>
<dbReference type="PANTHER" id="PTHR43877:SF1">
    <property type="entry name" value="ACETYLTRANSFERASE"/>
    <property type="match status" value="1"/>
</dbReference>
<organism evidence="4 5">
    <name type="scientific">Aliishimia ponticola</name>
    <dbReference type="NCBI Taxonomy" id="2499833"/>
    <lineage>
        <taxon>Bacteria</taxon>
        <taxon>Pseudomonadati</taxon>
        <taxon>Pseudomonadota</taxon>
        <taxon>Alphaproteobacteria</taxon>
        <taxon>Rhodobacterales</taxon>
        <taxon>Paracoccaceae</taxon>
        <taxon>Aliishimia</taxon>
    </lineage>
</organism>
<keyword evidence="5" id="KW-1185">Reference proteome</keyword>
<dbReference type="CDD" id="cd04301">
    <property type="entry name" value="NAT_SF"/>
    <property type="match status" value="1"/>
</dbReference>
<keyword evidence="2" id="KW-0012">Acyltransferase</keyword>
<evidence type="ECO:0000313" key="5">
    <source>
        <dbReference type="Proteomes" id="UP000306602"/>
    </source>
</evidence>
<dbReference type="InterPro" id="IPR016181">
    <property type="entry name" value="Acyl_CoA_acyltransferase"/>
</dbReference>
<reference evidence="4 5" key="1">
    <citation type="submission" date="2019-04" db="EMBL/GenBank/DDBJ databases">
        <title>Shimia ponticola sp. nov., isolated from seawater.</title>
        <authorList>
            <person name="Kim Y.-O."/>
            <person name="Yoon J.-H."/>
        </authorList>
    </citation>
    <scope>NUCLEOTIDE SEQUENCE [LARGE SCALE GENOMIC DNA]</scope>
    <source>
        <strain evidence="4 5">MYP11</strain>
    </source>
</reference>
<evidence type="ECO:0000313" key="4">
    <source>
        <dbReference type="EMBL" id="THH39221.1"/>
    </source>
</evidence>
<dbReference type="InterPro" id="IPR050832">
    <property type="entry name" value="Bact_Acetyltransf"/>
</dbReference>
<proteinExistence type="predicted"/>
<accession>A0A4S4NLL0</accession>
<evidence type="ECO:0000256" key="2">
    <source>
        <dbReference type="ARBA" id="ARBA00023315"/>
    </source>
</evidence>
<comment type="caution">
    <text evidence="4">The sequence shown here is derived from an EMBL/GenBank/DDBJ whole genome shotgun (WGS) entry which is preliminary data.</text>
</comment>
<dbReference type="AlphaFoldDB" id="A0A4S4NLL0"/>
<dbReference type="OrthoDB" id="3389160at2"/>
<gene>
    <name evidence="4" type="ORF">E4Z66_05020</name>
</gene>